<proteinExistence type="predicted"/>
<accession>A0AA37W8M9</accession>
<dbReference type="PROSITE" id="PS50977">
    <property type="entry name" value="HTH_TETR_2"/>
    <property type="match status" value="1"/>
</dbReference>
<evidence type="ECO:0000313" key="5">
    <source>
        <dbReference type="Proteomes" id="UP001161389"/>
    </source>
</evidence>
<evidence type="ECO:0000256" key="1">
    <source>
        <dbReference type="ARBA" id="ARBA00023125"/>
    </source>
</evidence>
<evidence type="ECO:0000256" key="2">
    <source>
        <dbReference type="PROSITE-ProRule" id="PRU00335"/>
    </source>
</evidence>
<organism evidence="4 5">
    <name type="scientific">Litoribrevibacter albus</name>
    <dbReference type="NCBI Taxonomy" id="1473156"/>
    <lineage>
        <taxon>Bacteria</taxon>
        <taxon>Pseudomonadati</taxon>
        <taxon>Pseudomonadota</taxon>
        <taxon>Gammaproteobacteria</taxon>
        <taxon>Oceanospirillales</taxon>
        <taxon>Oceanospirillaceae</taxon>
        <taxon>Litoribrevibacter</taxon>
    </lineage>
</organism>
<comment type="caution">
    <text evidence="4">The sequence shown here is derived from an EMBL/GenBank/DDBJ whole genome shotgun (WGS) entry which is preliminary data.</text>
</comment>
<keyword evidence="5" id="KW-1185">Reference proteome</keyword>
<dbReference type="Pfam" id="PF00440">
    <property type="entry name" value="TetR_N"/>
    <property type="match status" value="1"/>
</dbReference>
<dbReference type="PANTHER" id="PTHR43479:SF11">
    <property type="entry name" value="ACREF_ENVCD OPERON REPRESSOR-RELATED"/>
    <property type="match status" value="1"/>
</dbReference>
<dbReference type="SUPFAM" id="SSF46689">
    <property type="entry name" value="Homeodomain-like"/>
    <property type="match status" value="1"/>
</dbReference>
<sequence>MSQSLANRGAGRPKSNQLQGEELREHVIGAASLVYSEHGYRDTSVAKIIESAGISRPLFYRLFKSCYEVIDIIVERANNALIDTTKQILATNTSLISMVSKGIDAYFEWCRNYGPVVGPIYREISDKESPAYHHRHRLVASMIEQVNQMLFEHNQPELPVVFLDGLICVIEHIGSNTFWPEEQPETIVEQNRAIVKRIVLASLVFDDKSGVVPAISLGNIQG</sequence>
<feature type="DNA-binding region" description="H-T-H motif" evidence="2">
    <location>
        <begin position="44"/>
        <end position="63"/>
    </location>
</feature>
<dbReference type="Gene3D" id="1.10.357.10">
    <property type="entry name" value="Tetracycline Repressor, domain 2"/>
    <property type="match status" value="1"/>
</dbReference>
<protein>
    <recommendedName>
        <fullName evidence="3">HTH tetR-type domain-containing protein</fullName>
    </recommendedName>
</protein>
<name>A0AA37W8M9_9GAMM</name>
<dbReference type="InterPro" id="IPR050624">
    <property type="entry name" value="HTH-type_Tx_Regulator"/>
</dbReference>
<reference evidence="4" key="1">
    <citation type="journal article" date="2014" name="Int. J. Syst. Evol. Microbiol.">
        <title>Complete genome sequence of Corynebacterium casei LMG S-19264T (=DSM 44701T), isolated from a smear-ripened cheese.</title>
        <authorList>
            <consortium name="US DOE Joint Genome Institute (JGI-PGF)"/>
            <person name="Walter F."/>
            <person name="Albersmeier A."/>
            <person name="Kalinowski J."/>
            <person name="Ruckert C."/>
        </authorList>
    </citation>
    <scope>NUCLEOTIDE SEQUENCE</scope>
    <source>
        <strain evidence="4">NBRC 110071</strain>
    </source>
</reference>
<gene>
    <name evidence="4" type="ORF">GCM10007876_31620</name>
</gene>
<dbReference type="InterPro" id="IPR009057">
    <property type="entry name" value="Homeodomain-like_sf"/>
</dbReference>
<evidence type="ECO:0000313" key="4">
    <source>
        <dbReference type="EMBL" id="GLQ32683.1"/>
    </source>
</evidence>
<dbReference type="InterPro" id="IPR001647">
    <property type="entry name" value="HTH_TetR"/>
</dbReference>
<feature type="domain" description="HTH tetR-type" evidence="3">
    <location>
        <begin position="21"/>
        <end position="81"/>
    </location>
</feature>
<dbReference type="GO" id="GO:0003677">
    <property type="term" value="F:DNA binding"/>
    <property type="evidence" value="ECO:0007669"/>
    <property type="project" value="UniProtKB-UniRule"/>
</dbReference>
<dbReference type="Proteomes" id="UP001161389">
    <property type="component" value="Unassembled WGS sequence"/>
</dbReference>
<dbReference type="EMBL" id="BSNM01000016">
    <property type="protein sequence ID" value="GLQ32683.1"/>
    <property type="molecule type" value="Genomic_DNA"/>
</dbReference>
<dbReference type="PANTHER" id="PTHR43479">
    <property type="entry name" value="ACREF/ENVCD OPERON REPRESSOR-RELATED"/>
    <property type="match status" value="1"/>
</dbReference>
<dbReference type="AlphaFoldDB" id="A0AA37W8M9"/>
<evidence type="ECO:0000259" key="3">
    <source>
        <dbReference type="PROSITE" id="PS50977"/>
    </source>
</evidence>
<keyword evidence="1 2" id="KW-0238">DNA-binding</keyword>
<reference evidence="4" key="2">
    <citation type="submission" date="2023-01" db="EMBL/GenBank/DDBJ databases">
        <title>Draft genome sequence of Litoribrevibacter albus strain NBRC 110071.</title>
        <authorList>
            <person name="Sun Q."/>
            <person name="Mori K."/>
        </authorList>
    </citation>
    <scope>NUCLEOTIDE SEQUENCE</scope>
    <source>
        <strain evidence="4">NBRC 110071</strain>
    </source>
</reference>